<evidence type="ECO:0000256" key="5">
    <source>
        <dbReference type="ARBA" id="ARBA00022723"/>
    </source>
</evidence>
<feature type="domain" description="C2H2-type" evidence="16">
    <location>
        <begin position="389"/>
        <end position="416"/>
    </location>
</feature>
<keyword evidence="7 14" id="KW-0863">Zinc-finger</keyword>
<dbReference type="PROSITE" id="PS50157">
    <property type="entry name" value="ZINC_FINGER_C2H2_2"/>
    <property type="match status" value="4"/>
</dbReference>
<dbReference type="PROSITE" id="PS50804">
    <property type="entry name" value="SCAN_BOX"/>
    <property type="match status" value="1"/>
</dbReference>
<protein>
    <recommendedName>
        <fullName evidence="20">Zinc finger protein 24</fullName>
    </recommendedName>
</protein>
<name>A0A4U1FD97_MONMO</name>
<organism evidence="18 19">
    <name type="scientific">Monodon monoceros</name>
    <name type="common">Narwhal</name>
    <name type="synonym">Ceratodon monodon</name>
    <dbReference type="NCBI Taxonomy" id="40151"/>
    <lineage>
        <taxon>Eukaryota</taxon>
        <taxon>Metazoa</taxon>
        <taxon>Chordata</taxon>
        <taxon>Craniata</taxon>
        <taxon>Vertebrata</taxon>
        <taxon>Euteleostomi</taxon>
        <taxon>Mammalia</taxon>
        <taxon>Eutheria</taxon>
        <taxon>Laurasiatheria</taxon>
        <taxon>Artiodactyla</taxon>
        <taxon>Whippomorpha</taxon>
        <taxon>Cetacea</taxon>
        <taxon>Odontoceti</taxon>
        <taxon>Monodontidae</taxon>
        <taxon>Monodon</taxon>
    </lineage>
</organism>
<evidence type="ECO:0000256" key="12">
    <source>
        <dbReference type="ARBA" id="ARBA00023163"/>
    </source>
</evidence>
<keyword evidence="4" id="KW-1017">Isopeptide bond</keyword>
<comment type="similarity">
    <text evidence="3">Belongs to the krueppel C2H2-type zinc-finger protein family.</text>
</comment>
<evidence type="ECO:0000256" key="9">
    <source>
        <dbReference type="ARBA" id="ARBA00022843"/>
    </source>
</evidence>
<keyword evidence="5" id="KW-0479">Metal-binding</keyword>
<dbReference type="Gene3D" id="1.10.4020.10">
    <property type="entry name" value="DNA breaking-rejoining enzymes"/>
    <property type="match status" value="1"/>
</dbReference>
<dbReference type="GO" id="GO:0008270">
    <property type="term" value="F:zinc ion binding"/>
    <property type="evidence" value="ECO:0007669"/>
    <property type="project" value="UniProtKB-KW"/>
</dbReference>
<keyword evidence="6" id="KW-0677">Repeat</keyword>
<evidence type="ECO:0000256" key="13">
    <source>
        <dbReference type="ARBA" id="ARBA00023242"/>
    </source>
</evidence>
<keyword evidence="9" id="KW-0832">Ubl conjugation</keyword>
<evidence type="ECO:0000256" key="2">
    <source>
        <dbReference type="ARBA" id="ARBA00004123"/>
    </source>
</evidence>
<feature type="domain" description="C2H2-type" evidence="16">
    <location>
        <begin position="333"/>
        <end position="360"/>
    </location>
</feature>
<keyword evidence="8" id="KW-0862">Zinc</keyword>
<evidence type="ECO:0000256" key="3">
    <source>
        <dbReference type="ARBA" id="ARBA00006991"/>
    </source>
</evidence>
<dbReference type="PROSITE" id="PS00028">
    <property type="entry name" value="ZINC_FINGER_C2H2_1"/>
    <property type="match status" value="4"/>
</dbReference>
<feature type="domain" description="SCAN box" evidence="17">
    <location>
        <begin position="106"/>
        <end position="188"/>
    </location>
</feature>
<feature type="domain" description="C2H2-type" evidence="16">
    <location>
        <begin position="361"/>
        <end position="388"/>
    </location>
</feature>
<dbReference type="SMART" id="SM00355">
    <property type="entry name" value="ZnF_C2H2"/>
    <property type="match status" value="4"/>
</dbReference>
<evidence type="ECO:0000313" key="18">
    <source>
        <dbReference type="EMBL" id="TKC47633.1"/>
    </source>
</evidence>
<dbReference type="InterPro" id="IPR036236">
    <property type="entry name" value="Znf_C2H2_sf"/>
</dbReference>
<comment type="subcellular location">
    <subcellularLocation>
        <location evidence="2 15">Nucleus</location>
    </subcellularLocation>
</comment>
<feature type="non-terminal residue" evidence="18">
    <location>
        <position position="1"/>
    </location>
</feature>
<dbReference type="InterPro" id="IPR003309">
    <property type="entry name" value="SCAN_dom"/>
</dbReference>
<dbReference type="GO" id="GO:0000978">
    <property type="term" value="F:RNA polymerase II cis-regulatory region sequence-specific DNA binding"/>
    <property type="evidence" value="ECO:0007669"/>
    <property type="project" value="TreeGrafter"/>
</dbReference>
<keyword evidence="13 15" id="KW-0539">Nucleus</keyword>
<dbReference type="GO" id="GO:0005634">
    <property type="term" value="C:nucleus"/>
    <property type="evidence" value="ECO:0007669"/>
    <property type="project" value="UniProtKB-SubCell"/>
</dbReference>
<dbReference type="FunFam" id="3.30.160.60:FF:000914">
    <property type="entry name" value="Zinc finger protein 16"/>
    <property type="match status" value="1"/>
</dbReference>
<feature type="domain" description="C2H2-type" evidence="16">
    <location>
        <begin position="305"/>
        <end position="332"/>
    </location>
</feature>
<evidence type="ECO:0000256" key="4">
    <source>
        <dbReference type="ARBA" id="ARBA00022499"/>
    </source>
</evidence>
<dbReference type="SMART" id="SM00431">
    <property type="entry name" value="SCAN"/>
    <property type="match status" value="1"/>
</dbReference>
<dbReference type="FunFam" id="3.30.160.60:FF:000824">
    <property type="entry name" value="Zinc finger protein 184"/>
    <property type="match status" value="1"/>
</dbReference>
<keyword evidence="11" id="KW-0238">DNA-binding</keyword>
<dbReference type="PANTHER" id="PTHR23235">
    <property type="entry name" value="KRUEPPEL-LIKE TRANSCRIPTION FACTOR"/>
    <property type="match status" value="1"/>
</dbReference>
<evidence type="ECO:0000256" key="6">
    <source>
        <dbReference type="ARBA" id="ARBA00022737"/>
    </source>
</evidence>
<evidence type="ECO:0000256" key="7">
    <source>
        <dbReference type="ARBA" id="ARBA00022771"/>
    </source>
</evidence>
<dbReference type="FunFam" id="1.10.4020.10:FF:000001">
    <property type="entry name" value="zinc finger protein 263 isoform X1"/>
    <property type="match status" value="1"/>
</dbReference>
<accession>A0A4U1FD97</accession>
<reference evidence="19" key="1">
    <citation type="journal article" date="2019" name="IScience">
        <title>Narwhal Genome Reveals Long-Term Low Genetic Diversity despite Current Large Abundance Size.</title>
        <authorList>
            <person name="Westbury M.V."/>
            <person name="Petersen B."/>
            <person name="Garde E."/>
            <person name="Heide-Jorgensen M.P."/>
            <person name="Lorenzen E.D."/>
        </authorList>
    </citation>
    <scope>NUCLEOTIDE SEQUENCE [LARGE SCALE GENOMIC DNA]</scope>
</reference>
<evidence type="ECO:0000256" key="11">
    <source>
        <dbReference type="ARBA" id="ARBA00023125"/>
    </source>
</evidence>
<dbReference type="FunFam" id="3.30.160.60:FF:000358">
    <property type="entry name" value="zinc finger protein 24"/>
    <property type="match status" value="1"/>
</dbReference>
<evidence type="ECO:0000256" key="8">
    <source>
        <dbReference type="ARBA" id="ARBA00022833"/>
    </source>
</evidence>
<comment type="function">
    <text evidence="1">May be involved in transcriptional regulation.</text>
</comment>
<dbReference type="Pfam" id="PF02023">
    <property type="entry name" value="SCAN"/>
    <property type="match status" value="1"/>
</dbReference>
<dbReference type="FunFam" id="3.30.160.60:FF:001100">
    <property type="entry name" value="Zinc finger protein 184"/>
    <property type="match status" value="1"/>
</dbReference>
<evidence type="ECO:0000313" key="19">
    <source>
        <dbReference type="Proteomes" id="UP000308365"/>
    </source>
</evidence>
<evidence type="ECO:0000256" key="15">
    <source>
        <dbReference type="PROSITE-ProRule" id="PRU00187"/>
    </source>
</evidence>
<dbReference type="EMBL" id="RWIC01000201">
    <property type="protein sequence ID" value="TKC47633.1"/>
    <property type="molecule type" value="Genomic_DNA"/>
</dbReference>
<dbReference type="SUPFAM" id="SSF47353">
    <property type="entry name" value="Retrovirus capsid dimerization domain-like"/>
    <property type="match status" value="1"/>
</dbReference>
<dbReference type="CDD" id="cd07936">
    <property type="entry name" value="SCAN"/>
    <property type="match status" value="1"/>
</dbReference>
<dbReference type="Proteomes" id="UP000308365">
    <property type="component" value="Unassembled WGS sequence"/>
</dbReference>
<evidence type="ECO:0000259" key="17">
    <source>
        <dbReference type="PROSITE" id="PS50804"/>
    </source>
</evidence>
<gene>
    <name evidence="18" type="ORF">EI555_014338</name>
</gene>
<evidence type="ECO:0000256" key="14">
    <source>
        <dbReference type="PROSITE-ProRule" id="PRU00042"/>
    </source>
</evidence>
<evidence type="ECO:0008006" key="20">
    <source>
        <dbReference type="Google" id="ProtNLM"/>
    </source>
</evidence>
<comment type="caution">
    <text evidence="18">The sequence shown here is derived from an EMBL/GenBank/DDBJ whole genome shotgun (WGS) entry which is preliminary data.</text>
</comment>
<evidence type="ECO:0000256" key="10">
    <source>
        <dbReference type="ARBA" id="ARBA00023015"/>
    </source>
</evidence>
<dbReference type="InterPro" id="IPR038269">
    <property type="entry name" value="SCAN_sf"/>
</dbReference>
<sequence length="422" mass="47635">PSPRPERISMVTRCFASPRLLGPADRKQPAPGAAGKPLVSGVCASAVHSEAAAVPEPESVEEDSILIIPTPDEEEKILRVKLEEDPDGEEGSSIPWNHLPDPEVFRQRFRQFGYQDSPGPREAVSQLRELCRLWLRPETHTKEQILELVVLEQFVAILPKELQTWVREHHPENGEEAVTVLEDLESELDDPGQPVSLRRRKREVLVEEMVSQEEAQGLPSSELDAVENQLKWASWELHSLRHCDDDARTENGALAPKQEIPSAVESHEVPGTLNIGVPQIFKYGETCFPKGRFERKRNPSRKKQHICDECGKHFSQGSALILHQRIHSGEKPYGCVECGKAFSRSSILVQHQRVHTGEKPYKCLECGKAFSQNSGLINHQRIHTGEKPYECVQCGKSYSQSSNLFRHQRRHNAEKLLNVVKV</sequence>
<proteinExistence type="inferred from homology"/>
<dbReference type="AlphaFoldDB" id="A0A4U1FD97"/>
<dbReference type="Pfam" id="PF00096">
    <property type="entry name" value="zf-C2H2"/>
    <property type="match status" value="4"/>
</dbReference>
<keyword evidence="10" id="KW-0805">Transcription regulation</keyword>
<keyword evidence="12" id="KW-0804">Transcription</keyword>
<dbReference type="InterPro" id="IPR013087">
    <property type="entry name" value="Znf_C2H2_type"/>
</dbReference>
<dbReference type="SUPFAM" id="SSF57667">
    <property type="entry name" value="beta-beta-alpha zinc fingers"/>
    <property type="match status" value="3"/>
</dbReference>
<dbReference type="PANTHER" id="PTHR23235:SF178">
    <property type="entry name" value="C2H2-TYPE DOMAIN-CONTAINING PROTEIN-RELATED"/>
    <property type="match status" value="1"/>
</dbReference>
<evidence type="ECO:0000256" key="1">
    <source>
        <dbReference type="ARBA" id="ARBA00003767"/>
    </source>
</evidence>
<evidence type="ECO:0000259" key="16">
    <source>
        <dbReference type="PROSITE" id="PS50157"/>
    </source>
</evidence>
<dbReference type="Gene3D" id="3.30.160.60">
    <property type="entry name" value="Classic Zinc Finger"/>
    <property type="match status" value="4"/>
</dbReference>
<dbReference type="GO" id="GO:0000981">
    <property type="term" value="F:DNA-binding transcription factor activity, RNA polymerase II-specific"/>
    <property type="evidence" value="ECO:0007669"/>
    <property type="project" value="TreeGrafter"/>
</dbReference>